<evidence type="ECO:0000313" key="1">
    <source>
        <dbReference type="EMBL" id="SVD19653.1"/>
    </source>
</evidence>
<protein>
    <submittedName>
        <fullName evidence="1">Uncharacterized protein</fullName>
    </submittedName>
</protein>
<organism evidence="1">
    <name type="scientific">marine metagenome</name>
    <dbReference type="NCBI Taxonomy" id="408172"/>
    <lineage>
        <taxon>unclassified sequences</taxon>
        <taxon>metagenomes</taxon>
        <taxon>ecological metagenomes</taxon>
    </lineage>
</organism>
<accession>A0A382TC96</accession>
<gene>
    <name evidence="1" type="ORF">METZ01_LOCUS372507</name>
</gene>
<dbReference type="EMBL" id="UINC01135481">
    <property type="protein sequence ID" value="SVD19653.1"/>
    <property type="molecule type" value="Genomic_DNA"/>
</dbReference>
<sequence length="175" mass="18468">MGISLAALLVMSVFFTGVLMMYRTTLFGNVVVSNAVDASVEQALEKSKTYIGIDDVSASPSDACVIQVTVGNRGAIAIHDFNIMDVIVHYQGATAPVRLEYMPGNQNALTGDDWTMTIDGTKFPFEPSIFNPGEDAMIHGRLNLAGADNVSAIALGTASGYVLRYSTGLVGVAPC</sequence>
<dbReference type="AlphaFoldDB" id="A0A382TC96"/>
<name>A0A382TC96_9ZZZZ</name>
<reference evidence="1" key="1">
    <citation type="submission" date="2018-05" db="EMBL/GenBank/DDBJ databases">
        <authorList>
            <person name="Lanie J.A."/>
            <person name="Ng W.-L."/>
            <person name="Kazmierczak K.M."/>
            <person name="Andrzejewski T.M."/>
            <person name="Davidsen T.M."/>
            <person name="Wayne K.J."/>
            <person name="Tettelin H."/>
            <person name="Glass J.I."/>
            <person name="Rusch D."/>
            <person name="Podicherti R."/>
            <person name="Tsui H.-C.T."/>
            <person name="Winkler M.E."/>
        </authorList>
    </citation>
    <scope>NUCLEOTIDE SEQUENCE</scope>
</reference>
<proteinExistence type="predicted"/>